<dbReference type="Proteomes" id="UP000504633">
    <property type="component" value="Unplaced"/>
</dbReference>
<protein>
    <submittedName>
        <fullName evidence="4">Meckelin</fullName>
    </submittedName>
</protein>
<feature type="transmembrane region" description="Helical" evidence="1">
    <location>
        <begin position="536"/>
        <end position="560"/>
    </location>
</feature>
<feature type="transmembrane region" description="Helical" evidence="1">
    <location>
        <begin position="673"/>
        <end position="696"/>
    </location>
</feature>
<evidence type="ECO:0000313" key="3">
    <source>
        <dbReference type="Proteomes" id="UP000504633"/>
    </source>
</evidence>
<sequence>MCFLLVNWFFPLLWTTVFIQFGNCTGLDTKQSPTPHTFRFQSTQKCLRNEFYNLNYFQCSPCNEAGDGATNELQPTTDKFGCQCPAAHISVFEKSKRWPTCNELCSNATKPFENCTESELPPMQCSFQYLNSSIVAQSIGSIVLTRANSGSNSSDCNSCNAAYNFHYQDYCIANTLLQPYLHYNAFWQDTIKLKSGSSSRLHFGDLKFVAFFCLALRNDSACQQLANLCVLSHYSMDKHSPCSPFLLTQMSDVVIKYAHAGEQLRALEPFLFYKKGRATRDLLTTTLHLANQTRLEIFSTTFDLAGRLKRWGPLHLEKLNLCPAQRVPTLDLEQQQPELSCQLSLEQLIDLAKREGNDNYHNLYLNFSSNWSHLLHQLPVLIETLTPENQRPQEEEWQLVKRFQLISAHLRDNRMHPNWPPYEDAHKLQLYRSLRYVDRVDLKYTMQAGRRLGLPLLRLSYRHIDITGNASLTQLYPFRLRVHFEQLQQSGTAKLLLELALPLLLLFALVAALLHLQNLRRRRRAELCQTINLLELLLQLAANVALALLITALLLLTLQACVPQRLALLIYPACLLQFVFLAVHLRRASQLELFLIDWERPRSSCEGQRLNLDSSSLCSSVRTYVAESSVSAWRVLFTANAWIRLSCEQRYSSLAQAFVVITTYQLLQRFSQLQSLSCCLISAVYLVTYLLQVLLLRLLQPNPLQKFVDLCSLANISLFSLLEPGYGYYIHGRSPHGFADTDMSSMILQLQREAQNMCGRRGLLIDSDKQVYIILPPRNLRTYLDRLLLPFQRSRNGSMSQTLLYQKDPQISSIDGQVERTSIAYASINRFFCAFIDHAIKDMDYIIKEKTLTEKLFNCEIENYLTENKGTFYIDDALSFSRVLLLGNHLHIFILEILVLLSIYLLTSSLLLGAAIACALNMLMRHIFKNWVRRNVSRKTLIDERFLL</sequence>
<feature type="transmembrane region" description="Helical" evidence="1">
    <location>
        <begin position="566"/>
        <end position="585"/>
    </location>
</feature>
<feature type="transmembrane region" description="Helical" evidence="1">
    <location>
        <begin position="495"/>
        <end position="516"/>
    </location>
</feature>
<evidence type="ECO:0000256" key="2">
    <source>
        <dbReference type="SAM" id="SignalP"/>
    </source>
</evidence>
<evidence type="ECO:0000313" key="4">
    <source>
        <dbReference type="RefSeq" id="XP_023172801.2"/>
    </source>
</evidence>
<dbReference type="GO" id="GO:0036038">
    <property type="term" value="C:MKS complex"/>
    <property type="evidence" value="ECO:0007669"/>
    <property type="project" value="InterPro"/>
</dbReference>
<keyword evidence="2" id="KW-0732">Signal</keyword>
<dbReference type="Pfam" id="PF09773">
    <property type="entry name" value="Meckelin"/>
    <property type="match status" value="1"/>
</dbReference>
<dbReference type="GO" id="GO:0060271">
    <property type="term" value="P:cilium assembly"/>
    <property type="evidence" value="ECO:0007669"/>
    <property type="project" value="InterPro"/>
</dbReference>
<dbReference type="RefSeq" id="XP_023172801.2">
    <property type="nucleotide sequence ID" value="XM_023317033.2"/>
</dbReference>
<organism evidence="3 4">
    <name type="scientific">Drosophila hydei</name>
    <name type="common">Fruit fly</name>
    <dbReference type="NCBI Taxonomy" id="7224"/>
    <lineage>
        <taxon>Eukaryota</taxon>
        <taxon>Metazoa</taxon>
        <taxon>Ecdysozoa</taxon>
        <taxon>Arthropoda</taxon>
        <taxon>Hexapoda</taxon>
        <taxon>Insecta</taxon>
        <taxon>Pterygota</taxon>
        <taxon>Neoptera</taxon>
        <taxon>Endopterygota</taxon>
        <taxon>Diptera</taxon>
        <taxon>Brachycera</taxon>
        <taxon>Muscomorpha</taxon>
        <taxon>Ephydroidea</taxon>
        <taxon>Drosophilidae</taxon>
        <taxon>Drosophila</taxon>
    </lineage>
</organism>
<feature type="chain" id="PRO_5027111208" evidence="2">
    <location>
        <begin position="27"/>
        <end position="948"/>
    </location>
</feature>
<keyword evidence="1" id="KW-0472">Membrane</keyword>
<feature type="signal peptide" evidence="2">
    <location>
        <begin position="1"/>
        <end position="26"/>
    </location>
</feature>
<dbReference type="OMA" id="YITENKG"/>
<keyword evidence="1" id="KW-0812">Transmembrane</keyword>
<dbReference type="PANTHER" id="PTHR21274">
    <property type="entry name" value="MECKELIN"/>
    <property type="match status" value="1"/>
</dbReference>
<dbReference type="GeneID" id="111600754"/>
<dbReference type="OrthoDB" id="419138at2759"/>
<dbReference type="AlphaFoldDB" id="A0A6J1LX07"/>
<keyword evidence="3" id="KW-1185">Reference proteome</keyword>
<proteinExistence type="predicted"/>
<keyword evidence="1" id="KW-1133">Transmembrane helix</keyword>
<dbReference type="PANTHER" id="PTHR21274:SF0">
    <property type="entry name" value="MECKELIN"/>
    <property type="match status" value="1"/>
</dbReference>
<evidence type="ECO:0000256" key="1">
    <source>
        <dbReference type="SAM" id="Phobius"/>
    </source>
</evidence>
<dbReference type="InterPro" id="IPR019170">
    <property type="entry name" value="Meckelin"/>
</dbReference>
<dbReference type="KEGG" id="dhe:111600754"/>
<reference evidence="4" key="1">
    <citation type="submission" date="2025-08" db="UniProtKB">
        <authorList>
            <consortium name="RefSeq"/>
        </authorList>
    </citation>
    <scope>IDENTIFICATION</scope>
    <source>
        <strain evidence="4">15085-1641.00</strain>
        <tissue evidence="4">Whole body</tissue>
    </source>
</reference>
<gene>
    <name evidence="4" type="primary">LOC111600754</name>
</gene>
<name>A0A6J1LX07_DROHY</name>
<accession>A0A6J1LX07</accession>